<dbReference type="PATRIC" id="fig|333146.12.peg.1925"/>
<dbReference type="InterPro" id="IPR027417">
    <property type="entry name" value="P-loop_NTPase"/>
</dbReference>
<reference evidence="3 4" key="1">
    <citation type="journal article" date="2007" name="Proc. Natl. Acad. Sci. U.S.A.">
        <title>Genome dynamics in a natural archaeal population.</title>
        <authorList>
            <person name="Allen E.E."/>
            <person name="Tyson G.W."/>
            <person name="Whitaker R.J."/>
            <person name="Detter J.C."/>
            <person name="Richardson P.M."/>
            <person name="Banfield J.F."/>
        </authorList>
    </citation>
    <scope>NUCLEOTIDE SEQUENCE [LARGE SCALE GENOMIC DNA]</scope>
    <source>
        <strain evidence="4">fer1</strain>
    </source>
</reference>
<proteinExistence type="predicted"/>
<dbReference type="SUPFAM" id="SSF52540">
    <property type="entry name" value="P-loop containing nucleoside triphosphate hydrolases"/>
    <property type="match status" value="1"/>
</dbReference>
<sequence>MIIMIQQFINRKYELNFLNKKYDEDKPQLIIIYGRRRIGKTELIKEFISGKKTVYHLCTADSIEENITYLKSEFSSITGKSYFLNLEVDLFTLFKYLIDEIKDEKIIIALDEITYLVSLNKGILSIFQKIYDELMVNSRLFIIFSGSSISMMEDEILNFKSPVYGRRTGSLEISGFDPNLIEYFYPGDFEDIVKIHSIFGNVPFYLSLIDKNQNIEWNIKNIILSKGEILYEEPKILLKEEFREPRIYEMILKRISEGKNTYGELQNALHLDSGNISRYLETLISSRFIKYIIPLNQKRRGIYEINDYFLNFYYKFVDPNRSDLELGNIESVFKKINNNLNTFYGHTFERIALEMVSRGIIPIPIHNFQVNKFWHKDVEIDGVATNDKNDVVFIEIKFVPDVDGIKIYNELKYKSLSVNIKRNKEYYMIIAKSFKTKSNEAINVDFAGIDRIIKKLNE</sequence>
<feature type="domain" description="DUF234" evidence="2">
    <location>
        <begin position="313"/>
        <end position="398"/>
    </location>
</feature>
<protein>
    <recommendedName>
        <fullName evidence="5">ATPase</fullName>
    </recommendedName>
</protein>
<dbReference type="Gene3D" id="3.40.50.300">
    <property type="entry name" value="P-loop containing nucleotide triphosphate hydrolases"/>
    <property type="match status" value="1"/>
</dbReference>
<evidence type="ECO:0000313" key="3">
    <source>
        <dbReference type="EMBL" id="AGO61867.1"/>
    </source>
</evidence>
<dbReference type="PANTHER" id="PTHR34704:SF1">
    <property type="entry name" value="ATPASE"/>
    <property type="match status" value="1"/>
</dbReference>
<gene>
    <name evidence="3" type="ORF">FACI_IFERC00001G1891</name>
</gene>
<dbReference type="Pfam" id="PF03008">
    <property type="entry name" value="DUF234"/>
    <property type="match status" value="1"/>
</dbReference>
<accession>S0ASV4</accession>
<dbReference type="Proteomes" id="UP000014660">
    <property type="component" value="Chromosome"/>
</dbReference>
<dbReference type="InterPro" id="IPR036390">
    <property type="entry name" value="WH_DNA-bd_sf"/>
</dbReference>
<evidence type="ECO:0000313" key="4">
    <source>
        <dbReference type="Proteomes" id="UP000014660"/>
    </source>
</evidence>
<dbReference type="KEGG" id="fac:FACI_IFERC01G1891"/>
<keyword evidence="4" id="KW-1185">Reference proteome</keyword>
<dbReference type="HOGENOM" id="CLU_041137_3_0_2"/>
<dbReference type="GO" id="GO:0005524">
    <property type="term" value="F:ATP binding"/>
    <property type="evidence" value="ECO:0007669"/>
    <property type="project" value="InterPro"/>
</dbReference>
<dbReference type="InterPro" id="IPR011579">
    <property type="entry name" value="ATPase_dom"/>
</dbReference>
<evidence type="ECO:0000259" key="1">
    <source>
        <dbReference type="Pfam" id="PF01637"/>
    </source>
</evidence>
<dbReference type="SUPFAM" id="SSF46785">
    <property type="entry name" value="Winged helix' DNA-binding domain"/>
    <property type="match status" value="1"/>
</dbReference>
<dbReference type="InterPro" id="IPR004256">
    <property type="entry name" value="DUF234"/>
</dbReference>
<dbReference type="AlphaFoldDB" id="S0ASV4"/>
<evidence type="ECO:0008006" key="5">
    <source>
        <dbReference type="Google" id="ProtNLM"/>
    </source>
</evidence>
<evidence type="ECO:0000259" key="2">
    <source>
        <dbReference type="Pfam" id="PF03008"/>
    </source>
</evidence>
<dbReference type="EMBL" id="CP004145">
    <property type="protein sequence ID" value="AGO61867.1"/>
    <property type="molecule type" value="Genomic_DNA"/>
</dbReference>
<feature type="domain" description="ATPase" evidence="1">
    <location>
        <begin position="8"/>
        <end position="203"/>
    </location>
</feature>
<dbReference type="Pfam" id="PF01637">
    <property type="entry name" value="ATPase_2"/>
    <property type="match status" value="1"/>
</dbReference>
<name>S0ASV4_FERAC</name>
<organism evidence="3 4">
    <name type="scientific">Ferroplasma acidarmanus Fer1</name>
    <dbReference type="NCBI Taxonomy" id="333146"/>
    <lineage>
        <taxon>Archaea</taxon>
        <taxon>Methanobacteriati</taxon>
        <taxon>Thermoplasmatota</taxon>
        <taxon>Thermoplasmata</taxon>
        <taxon>Thermoplasmatales</taxon>
        <taxon>Ferroplasmaceae</taxon>
        <taxon>Ferroplasma</taxon>
    </lineage>
</organism>
<dbReference type="PANTHER" id="PTHR34704">
    <property type="entry name" value="ATPASE"/>
    <property type="match status" value="1"/>
</dbReference>